<evidence type="ECO:0000256" key="3">
    <source>
        <dbReference type="ARBA" id="ARBA00009406"/>
    </source>
</evidence>
<keyword evidence="12" id="KW-0732">Signal</keyword>
<dbReference type="InterPro" id="IPR027939">
    <property type="entry name" value="NMT1/THI5"/>
</dbReference>
<evidence type="ECO:0000256" key="9">
    <source>
        <dbReference type="ARBA" id="ARBA00023004"/>
    </source>
</evidence>
<feature type="signal peptide" evidence="12">
    <location>
        <begin position="1"/>
        <end position="24"/>
    </location>
</feature>
<dbReference type="eggNOG" id="COG0715">
    <property type="taxonomic scope" value="Bacteria"/>
</dbReference>
<dbReference type="Pfam" id="PF09084">
    <property type="entry name" value="NMT1"/>
    <property type="match status" value="1"/>
</dbReference>
<evidence type="ECO:0000259" key="13">
    <source>
        <dbReference type="Pfam" id="PF09084"/>
    </source>
</evidence>
<dbReference type="SUPFAM" id="SSF53850">
    <property type="entry name" value="Periplasmic binding protein-like II"/>
    <property type="match status" value="1"/>
</dbReference>
<comment type="similarity">
    <text evidence="3">Belongs to the NMT1/THI5 family.</text>
</comment>
<dbReference type="PANTHER" id="PTHR31528">
    <property type="entry name" value="4-AMINO-5-HYDROXYMETHYL-2-METHYLPYRIMIDINE PHOSPHATE SYNTHASE THI11-RELATED"/>
    <property type="match status" value="1"/>
</dbReference>
<protein>
    <recommendedName>
        <fullName evidence="10">Thiamine pyrimidine synthase</fullName>
    </recommendedName>
</protein>
<evidence type="ECO:0000256" key="5">
    <source>
        <dbReference type="ARBA" id="ARBA00022679"/>
    </source>
</evidence>
<dbReference type="OrthoDB" id="8196780at2"/>
<dbReference type="KEGG" id="oca:OCAR_7365"/>
<name>B6JJ74_AFIC5</name>
<comment type="pathway">
    <text evidence="2">Cofactor biosynthesis; thiamine diphosphate biosynthesis.</text>
</comment>
<dbReference type="GO" id="GO:0009228">
    <property type="term" value="P:thiamine biosynthetic process"/>
    <property type="evidence" value="ECO:0007669"/>
    <property type="project" value="UniProtKB-KW"/>
</dbReference>
<dbReference type="STRING" id="504832.OCA5_c07540"/>
<keyword evidence="6" id="KW-0479">Metal-binding</keyword>
<evidence type="ECO:0000313" key="15">
    <source>
        <dbReference type="Proteomes" id="UP000007730"/>
    </source>
</evidence>
<dbReference type="HOGENOM" id="CLU_028871_1_1_5"/>
<dbReference type="InterPro" id="IPR015168">
    <property type="entry name" value="SsuA/THI5"/>
</dbReference>
<feature type="domain" description="SsuA/THI5-like" evidence="13">
    <location>
        <begin position="40"/>
        <end position="252"/>
    </location>
</feature>
<sequence>MKSISKLAICLAAFSALVPQPAAAQEKITFTTDFGYMGRHSYYFVAREKGFYKDVGLDVNIVRGQGSADSVKQVAAGTAQLGFADASIVILGRGNDGAPVKLVSMVYHNPPHAIFTLESSGIKKPKDLEGKRIADTAASALKNLFPAYAKAAGIDDKTINWIIITPDARAGTLSLGRADAVPDYLMGQALFQKTIGDKKMLRFTYAEAGMKFYSNGIIANDNFIKSNPDTIKRFLAATYRGLKYSLAHPEEAAQILKKNHSHIDLDIGEAETRTVATLVQNPENPTGAIDPELLQKTIDLVSNAFDLKSKVTVNDVYAPGFIGN</sequence>
<evidence type="ECO:0000256" key="11">
    <source>
        <dbReference type="ARBA" id="ARBA00048179"/>
    </source>
</evidence>
<keyword evidence="8" id="KW-0784">Thiamine biosynthesis</keyword>
<evidence type="ECO:0000256" key="7">
    <source>
        <dbReference type="ARBA" id="ARBA00022898"/>
    </source>
</evidence>
<evidence type="ECO:0000313" key="14">
    <source>
        <dbReference type="EMBL" id="AEI05477.1"/>
    </source>
</evidence>
<comment type="function">
    <text evidence="1">Responsible for the formation of the pyrimidine heterocycle in the thiamine biosynthesis pathway. Catalyzes the formation of hydroxymethylpyrimidine phosphate (HMP-P) from histidine and pyridoxal phosphate (PLP). The protein uses PLP and the active site histidine to form HMP-P, generating an inactive enzyme. The enzyme can only undergo a single turnover, which suggests it is a suicide enzyme.</text>
</comment>
<keyword evidence="15" id="KW-1185">Reference proteome</keyword>
<feature type="chain" id="PRO_5002847033" description="Thiamine pyrimidine synthase" evidence="12">
    <location>
        <begin position="25"/>
        <end position="324"/>
    </location>
</feature>
<proteinExistence type="inferred from homology"/>
<keyword evidence="7" id="KW-0663">Pyridoxal phosphate</keyword>
<evidence type="ECO:0000256" key="4">
    <source>
        <dbReference type="ARBA" id="ARBA00011738"/>
    </source>
</evidence>
<accession>B6JJ74</accession>
<dbReference type="AlphaFoldDB" id="B6JJ74"/>
<organism evidence="14 15">
    <name type="scientific">Afipia carboxidovorans (strain ATCC 49405 / DSM 1227 / KCTC 32145 / OM5)</name>
    <name type="common">Oligotropha carboxidovorans</name>
    <dbReference type="NCBI Taxonomy" id="504832"/>
    <lineage>
        <taxon>Bacteria</taxon>
        <taxon>Pseudomonadati</taxon>
        <taxon>Pseudomonadota</taxon>
        <taxon>Alphaproteobacteria</taxon>
        <taxon>Hyphomicrobiales</taxon>
        <taxon>Nitrobacteraceae</taxon>
        <taxon>Afipia</taxon>
    </lineage>
</organism>
<dbReference type="GO" id="GO:0016740">
    <property type="term" value="F:transferase activity"/>
    <property type="evidence" value="ECO:0007669"/>
    <property type="project" value="UniProtKB-KW"/>
</dbReference>
<dbReference type="Proteomes" id="UP000007730">
    <property type="component" value="Chromosome"/>
</dbReference>
<dbReference type="EMBL" id="CP002826">
    <property type="protein sequence ID" value="AEI05477.1"/>
    <property type="molecule type" value="Genomic_DNA"/>
</dbReference>
<evidence type="ECO:0000256" key="6">
    <source>
        <dbReference type="ARBA" id="ARBA00022723"/>
    </source>
</evidence>
<dbReference type="PANTHER" id="PTHR31528:SF1">
    <property type="entry name" value="4-AMINO-5-HYDROXYMETHYL-2-METHYLPYRIMIDINE PHOSPHATE SYNTHASE THI11-RELATED"/>
    <property type="match status" value="1"/>
</dbReference>
<dbReference type="GO" id="GO:0046872">
    <property type="term" value="F:metal ion binding"/>
    <property type="evidence" value="ECO:0007669"/>
    <property type="project" value="UniProtKB-KW"/>
</dbReference>
<gene>
    <name evidence="14" type="ordered locus">OCA5_c07540</name>
</gene>
<evidence type="ECO:0000256" key="10">
    <source>
        <dbReference type="ARBA" id="ARBA00033171"/>
    </source>
</evidence>
<evidence type="ECO:0000256" key="1">
    <source>
        <dbReference type="ARBA" id="ARBA00003469"/>
    </source>
</evidence>
<reference evidence="14 15" key="1">
    <citation type="journal article" date="2011" name="J. Bacteriol.">
        <title>Complete genome sequences of the chemolithoautotrophic Oligotropha carboxidovorans strains OM4 and OM5.</title>
        <authorList>
            <person name="Volland S."/>
            <person name="Rachinger M."/>
            <person name="Strittmatter A."/>
            <person name="Daniel R."/>
            <person name="Gottschalk G."/>
            <person name="Meyer O."/>
        </authorList>
    </citation>
    <scope>NUCLEOTIDE SEQUENCE [LARGE SCALE GENOMIC DNA]</scope>
    <source>
        <strain evidence="15">ATCC 49405 / DSM 1227 / KCTC 32145 / OM5</strain>
    </source>
</reference>
<dbReference type="KEGG" id="ocg:OCA5_c07540"/>
<comment type="subunit">
    <text evidence="4">Homodimer.</text>
</comment>
<dbReference type="Gene3D" id="3.40.190.10">
    <property type="entry name" value="Periplasmic binding protein-like II"/>
    <property type="match status" value="2"/>
</dbReference>
<evidence type="ECO:0000256" key="12">
    <source>
        <dbReference type="SAM" id="SignalP"/>
    </source>
</evidence>
<dbReference type="RefSeq" id="WP_012564494.1">
    <property type="nucleotide sequence ID" value="NC_011386.1"/>
</dbReference>
<comment type="catalytic activity">
    <reaction evidence="11">
        <text>N(6)-(pyridoxal phosphate)-L-lysyl-[4-amino-5-hydroxymethyl-2-methylpyrimidine phosphate synthase] + L-histidyl-[4-amino-5-hydroxymethyl-2-methylpyrimidine phosphate synthase] + 2 Fe(3+) + 4 H2O = L-lysyl-[4-amino-5-hydroxymethyl-2-methylpyrimidine phosphate synthase] + (2S)-2-amino-5-hydroxy-4-oxopentanoyl-[4-amino-5-hydroxymethyl-2-methylpyrimidine phosphate synthase] + 4-amino-2-methyl-5-(phosphooxymethyl)pyrimidine + 3-oxopropanoate + 2 Fe(2+) + 2 H(+)</text>
        <dbReference type="Rhea" id="RHEA:65756"/>
        <dbReference type="Rhea" id="RHEA-COMP:16892"/>
        <dbReference type="Rhea" id="RHEA-COMP:16893"/>
        <dbReference type="Rhea" id="RHEA-COMP:16894"/>
        <dbReference type="Rhea" id="RHEA-COMP:16895"/>
        <dbReference type="ChEBI" id="CHEBI:15377"/>
        <dbReference type="ChEBI" id="CHEBI:15378"/>
        <dbReference type="ChEBI" id="CHEBI:29033"/>
        <dbReference type="ChEBI" id="CHEBI:29034"/>
        <dbReference type="ChEBI" id="CHEBI:29969"/>
        <dbReference type="ChEBI" id="CHEBI:29979"/>
        <dbReference type="ChEBI" id="CHEBI:33190"/>
        <dbReference type="ChEBI" id="CHEBI:58354"/>
        <dbReference type="ChEBI" id="CHEBI:143915"/>
        <dbReference type="ChEBI" id="CHEBI:157692"/>
    </reaction>
    <physiologicalReaction direction="left-to-right" evidence="11">
        <dbReference type="Rhea" id="RHEA:65757"/>
    </physiologicalReaction>
</comment>
<dbReference type="PATRIC" id="fig|504832.7.peg.799"/>
<keyword evidence="9" id="KW-0408">Iron</keyword>
<evidence type="ECO:0000256" key="8">
    <source>
        <dbReference type="ARBA" id="ARBA00022977"/>
    </source>
</evidence>
<keyword evidence="5" id="KW-0808">Transferase</keyword>
<evidence type="ECO:0000256" key="2">
    <source>
        <dbReference type="ARBA" id="ARBA00004948"/>
    </source>
</evidence>